<dbReference type="Pfam" id="PF13932">
    <property type="entry name" value="SAM_GIDA_C"/>
    <property type="match status" value="1"/>
</dbReference>
<dbReference type="GO" id="GO:0005829">
    <property type="term" value="C:cytosol"/>
    <property type="evidence" value="ECO:0007669"/>
    <property type="project" value="TreeGrafter"/>
</dbReference>
<evidence type="ECO:0000256" key="9">
    <source>
        <dbReference type="ARBA" id="ARBA00025948"/>
    </source>
</evidence>
<dbReference type="InterPro" id="IPR020595">
    <property type="entry name" value="MnmG-rel_CS"/>
</dbReference>
<keyword evidence="7 11" id="KW-0274">FAD</keyword>
<feature type="domain" description="tRNA uridine 5-carboxymethylaminomethyl modification enzyme C-terminal subdomain" evidence="12">
    <location>
        <begin position="546"/>
        <end position="617"/>
    </location>
</feature>
<dbReference type="Gene3D" id="1.10.150.570">
    <property type="entry name" value="GidA associated domain, C-terminal subdomain"/>
    <property type="match status" value="1"/>
</dbReference>
<evidence type="ECO:0000256" key="5">
    <source>
        <dbReference type="ARBA" id="ARBA00022630"/>
    </source>
</evidence>
<dbReference type="PANTHER" id="PTHR11806:SF0">
    <property type="entry name" value="PROTEIN MTO1 HOMOLOG, MITOCHONDRIAL"/>
    <property type="match status" value="1"/>
</dbReference>
<accession>A0A0U2M5M7</accession>
<dbReference type="GO" id="GO:0030488">
    <property type="term" value="P:tRNA methylation"/>
    <property type="evidence" value="ECO:0007669"/>
    <property type="project" value="TreeGrafter"/>
</dbReference>
<feature type="binding site" evidence="11">
    <location>
        <begin position="10"/>
        <end position="15"/>
    </location>
    <ligand>
        <name>FAD</name>
        <dbReference type="ChEBI" id="CHEBI:57692"/>
    </ligand>
</feature>
<dbReference type="GO" id="GO:0050660">
    <property type="term" value="F:flavin adenine dinucleotide binding"/>
    <property type="evidence" value="ECO:0007669"/>
    <property type="project" value="UniProtKB-UniRule"/>
</dbReference>
<dbReference type="Pfam" id="PF21680">
    <property type="entry name" value="GIDA_C_1st"/>
    <property type="match status" value="1"/>
</dbReference>
<dbReference type="PROSITE" id="PS01280">
    <property type="entry name" value="GIDA_1"/>
    <property type="match status" value="1"/>
</dbReference>
<evidence type="ECO:0000256" key="8">
    <source>
        <dbReference type="ARBA" id="ARBA00023027"/>
    </source>
</evidence>
<comment type="similarity">
    <text evidence="3 11">Belongs to the MnmG family.</text>
</comment>
<dbReference type="SMART" id="SM01228">
    <property type="entry name" value="GIDA_assoc_3"/>
    <property type="match status" value="1"/>
</dbReference>
<dbReference type="InterPro" id="IPR047001">
    <property type="entry name" value="MnmG_C_subdom"/>
</dbReference>
<dbReference type="FunFam" id="1.10.150.570:FF:000001">
    <property type="entry name" value="tRNA uridine 5-carboxymethylaminomethyl modification enzyme MnmG"/>
    <property type="match status" value="1"/>
</dbReference>
<dbReference type="Pfam" id="PF01134">
    <property type="entry name" value="GIDA"/>
    <property type="match status" value="1"/>
</dbReference>
<keyword evidence="6 11" id="KW-0819">tRNA processing</keyword>
<evidence type="ECO:0000256" key="7">
    <source>
        <dbReference type="ARBA" id="ARBA00022827"/>
    </source>
</evidence>
<feature type="binding site" evidence="11">
    <location>
        <position position="177"/>
    </location>
    <ligand>
        <name>FAD</name>
        <dbReference type="ChEBI" id="CHEBI:57692"/>
    </ligand>
</feature>
<evidence type="ECO:0000256" key="11">
    <source>
        <dbReference type="HAMAP-Rule" id="MF_00129"/>
    </source>
</evidence>
<evidence type="ECO:0000259" key="12">
    <source>
        <dbReference type="SMART" id="SM01228"/>
    </source>
</evidence>
<dbReference type="HAMAP" id="MF_00129">
    <property type="entry name" value="MnmG_GidA"/>
    <property type="match status" value="1"/>
</dbReference>
<organism evidence="13">
    <name type="scientific">uncultured bacterium EIL5A08</name>
    <dbReference type="NCBI Taxonomy" id="1768204"/>
    <lineage>
        <taxon>Bacteria</taxon>
        <taxon>environmental samples</taxon>
    </lineage>
</organism>
<evidence type="ECO:0000313" key="13">
    <source>
        <dbReference type="EMBL" id="ALS56105.1"/>
    </source>
</evidence>
<dbReference type="InterPro" id="IPR026904">
    <property type="entry name" value="MnmG_C"/>
</dbReference>
<dbReference type="AlphaFoldDB" id="A0A0U2M5M7"/>
<evidence type="ECO:0000256" key="4">
    <source>
        <dbReference type="ARBA" id="ARBA00020461"/>
    </source>
</evidence>
<proteinExistence type="inferred from homology"/>
<keyword evidence="5 11" id="KW-0285">Flavoprotein</keyword>
<comment type="function">
    <text evidence="2 11">NAD-binding protein involved in the addition of a carboxymethylaminomethyl (cmnm) group at the wobble position (U34) of certain tRNAs, forming tRNA-cmnm(5)s(2)U34.</text>
</comment>
<feature type="binding site" evidence="11">
    <location>
        <position position="371"/>
    </location>
    <ligand>
        <name>FAD</name>
        <dbReference type="ChEBI" id="CHEBI:57692"/>
    </ligand>
</feature>
<evidence type="ECO:0000256" key="2">
    <source>
        <dbReference type="ARBA" id="ARBA00003717"/>
    </source>
</evidence>
<dbReference type="InterPro" id="IPR002218">
    <property type="entry name" value="MnmG-rel"/>
</dbReference>
<keyword evidence="11" id="KW-0963">Cytoplasm</keyword>
<evidence type="ECO:0000256" key="1">
    <source>
        <dbReference type="ARBA" id="ARBA00001974"/>
    </source>
</evidence>
<comment type="cofactor">
    <cofactor evidence="1 11">
        <name>FAD</name>
        <dbReference type="ChEBI" id="CHEBI:57692"/>
    </cofactor>
</comment>
<dbReference type="InterPro" id="IPR044920">
    <property type="entry name" value="MnmG_C_subdom_sf"/>
</dbReference>
<dbReference type="NCBIfam" id="TIGR00136">
    <property type="entry name" value="mnmG_gidA"/>
    <property type="match status" value="1"/>
</dbReference>
<dbReference type="Gene3D" id="1.10.10.1800">
    <property type="entry name" value="tRNA uridine 5-carboxymethylaminomethyl modification enzyme MnmG/GidA"/>
    <property type="match status" value="1"/>
</dbReference>
<protein>
    <recommendedName>
        <fullName evidence="4 11">tRNA uridine 5-carboxymethylaminomethyl modification enzyme MnmG</fullName>
    </recommendedName>
    <alternativeName>
        <fullName evidence="10 11">Glucose-inhibited division protein A</fullName>
    </alternativeName>
</protein>
<dbReference type="InterPro" id="IPR040131">
    <property type="entry name" value="MnmG_N"/>
</dbReference>
<comment type="subcellular location">
    <subcellularLocation>
        <location evidence="11">Cytoplasm</location>
    </subcellularLocation>
</comment>
<evidence type="ECO:0000256" key="3">
    <source>
        <dbReference type="ARBA" id="ARBA00007653"/>
    </source>
</evidence>
<evidence type="ECO:0000256" key="10">
    <source>
        <dbReference type="ARBA" id="ARBA00031800"/>
    </source>
</evidence>
<name>A0A0U2M5M7_9BACT</name>
<reference evidence="13" key="1">
    <citation type="journal article" date="2016" name="ISME J.">
        <title>Functional metagenomic screen reveals new and diverse microbial rhodopsins.</title>
        <authorList>
            <person name="Pushkarev A."/>
            <person name="Beja O."/>
        </authorList>
    </citation>
    <scope>NUCLEOTIDE SEQUENCE</scope>
</reference>
<dbReference type="InterPro" id="IPR036188">
    <property type="entry name" value="FAD/NAD-bd_sf"/>
</dbReference>
<feature type="binding site" evidence="11">
    <location>
        <begin position="274"/>
        <end position="288"/>
    </location>
    <ligand>
        <name>NAD(+)</name>
        <dbReference type="ChEBI" id="CHEBI:57540"/>
    </ligand>
</feature>
<dbReference type="Gene3D" id="3.50.50.60">
    <property type="entry name" value="FAD/NAD(P)-binding domain"/>
    <property type="match status" value="2"/>
</dbReference>
<dbReference type="InterPro" id="IPR049312">
    <property type="entry name" value="GIDA_C_N"/>
</dbReference>
<gene>
    <name evidence="11" type="primary">mnmG</name>
    <name evidence="11" type="synonym">gidA</name>
</gene>
<feature type="binding site" evidence="11">
    <location>
        <position position="122"/>
    </location>
    <ligand>
        <name>FAD</name>
        <dbReference type="ChEBI" id="CHEBI:57692"/>
    </ligand>
</feature>
<dbReference type="PROSITE" id="PS01281">
    <property type="entry name" value="GIDA_2"/>
    <property type="match status" value="1"/>
</dbReference>
<evidence type="ECO:0000256" key="6">
    <source>
        <dbReference type="ARBA" id="ARBA00022694"/>
    </source>
</evidence>
<sequence>MNIYDVIVVGGGHAGCEAAHASARLGSKTLLITMKIDGIGQMSCNPAIGGIGKSHLAREVDALDGLMCKAADDASLQSRVLNSSKGAAVRATRIQTCRDEYKKAMQKDILNHENLTVLQSTVKSVKFSKNSAEGVVIETGDYIKSKCVVLTAGTFLGGVIHMGEKTFSAGRSGDKASIDLEKYFKDSGFKIERLKTGTPPRIKTESINFERLQKQDSDHPLPMLSYLNDHYGFSPSRIEKIPCYITHTNLHTHEIIESSKDKSPLFNGKIKSVGPRYCPSIEDKVYRFSDKSSHQVFLEPETSDNLEIYPNGLSTSLPLEVQEAFLHTIFGLERCEITQPGYAIEYSYFDPRGLKSSLETKNIDSLFFAGQINGTTGYEEAAAQGIIAGINAARKSQGKPNWTPQRHESYIGVLIDDLITQGVTEPYRMFTSRAEYRLRLRDDNADIRLTKQGFEIGAVGKARYQSFCNKVDRMNSEKTRLDKIKVEIESEDHELLKSKYDLNLSENKSYASLLKTSKIQYSDLMNLSSFGMTTNASIGHLVASDIRYAGYVAKQEKEIEQLKTSYKTLIPENIDYADIKGLSNEAVERLNNARPESIGQAARISGINSSSLALIKIHLKKNKVI</sequence>
<dbReference type="InterPro" id="IPR004416">
    <property type="entry name" value="MnmG"/>
</dbReference>
<keyword evidence="8 11" id="KW-0520">NAD</keyword>
<dbReference type="PANTHER" id="PTHR11806">
    <property type="entry name" value="GLUCOSE INHIBITED DIVISION PROTEIN A"/>
    <property type="match status" value="1"/>
</dbReference>
<dbReference type="PRINTS" id="PR00411">
    <property type="entry name" value="PNDRDTASEI"/>
</dbReference>
<dbReference type="SUPFAM" id="SSF51905">
    <property type="entry name" value="FAD/NAD(P)-binding domain"/>
    <property type="match status" value="1"/>
</dbReference>
<dbReference type="EMBL" id="KT201087">
    <property type="protein sequence ID" value="ALS56105.1"/>
    <property type="molecule type" value="Genomic_DNA"/>
</dbReference>
<comment type="subunit">
    <text evidence="9 11">Homodimer. Heterotetramer of two MnmE and two MnmG subunits.</text>
</comment>
<dbReference type="FunFam" id="3.50.50.60:FF:000002">
    <property type="entry name" value="tRNA uridine 5-carboxymethylaminomethyl modification enzyme MnmG"/>
    <property type="match status" value="1"/>
</dbReference>
<dbReference type="GO" id="GO:0002098">
    <property type="term" value="P:tRNA wobble uridine modification"/>
    <property type="evidence" value="ECO:0007669"/>
    <property type="project" value="InterPro"/>
</dbReference>